<reference evidence="3" key="1">
    <citation type="submission" date="2023-08" db="EMBL/GenBank/DDBJ databases">
        <authorList>
            <person name="Chen Y."/>
            <person name="Shah S."/>
            <person name="Dougan E. K."/>
            <person name="Thang M."/>
            <person name="Chan C."/>
        </authorList>
    </citation>
    <scope>NUCLEOTIDE SEQUENCE</scope>
</reference>
<dbReference type="Pfam" id="PF04577">
    <property type="entry name" value="Glyco_transf_61"/>
    <property type="match status" value="1"/>
</dbReference>
<dbReference type="InterPro" id="IPR049625">
    <property type="entry name" value="Glyco_transf_61_cat"/>
</dbReference>
<protein>
    <recommendedName>
        <fullName evidence="2">Glycosyltransferase 61 catalytic domain-containing protein</fullName>
    </recommendedName>
</protein>
<dbReference type="Proteomes" id="UP001178507">
    <property type="component" value="Unassembled WGS sequence"/>
</dbReference>
<dbReference type="GO" id="GO:0016757">
    <property type="term" value="F:glycosyltransferase activity"/>
    <property type="evidence" value="ECO:0007669"/>
    <property type="project" value="InterPro"/>
</dbReference>
<proteinExistence type="predicted"/>
<feature type="chain" id="PRO_5041405949" description="Glycosyltransferase 61 catalytic domain-containing protein" evidence="1">
    <location>
        <begin position="26"/>
        <end position="398"/>
    </location>
</feature>
<keyword evidence="4" id="KW-1185">Reference proteome</keyword>
<sequence length="398" mass="45566">MRRCLGCLAAWALLLPWWLLLQSGAKVPRDSGSLCNFSASLPILKVEPEKPLQLKEYRASLVQAHRFVAMDAETALEIRHLQHARIMYPVVTHKRNFQTIVSADLNSSWYQTPNQSQLARCDFQEDNVAVFRGNFFRVWEYGHILHDLLPGLVWLSAAQPHAKLIIERTIKLPEFLEWFDSELYARALFLPSNQVLCARQMSLLVPRWRIRHPEQLRSAEVFLHFRRHLRPAPTAAAAAQAALYVARTPDTAKHGRWLVPEEEEQLLQSARRSLEKTGKRLSVFIGTSWIEQFQAFSSASLVFGAHGTAMANLLWMPITCPKAAVIEFVCSKEAMHVVGCTFERRNGLIRSTSYWGMEGGLVWLRYFHVLVLDSSSNFSKYMRVDLHGFQLALDEALR</sequence>
<evidence type="ECO:0000259" key="2">
    <source>
        <dbReference type="Pfam" id="PF04577"/>
    </source>
</evidence>
<name>A0AA36NKA9_9DINO</name>
<evidence type="ECO:0000256" key="1">
    <source>
        <dbReference type="SAM" id="SignalP"/>
    </source>
</evidence>
<dbReference type="AlphaFoldDB" id="A0AA36NKA9"/>
<organism evidence="3 4">
    <name type="scientific">Effrenium voratum</name>
    <dbReference type="NCBI Taxonomy" id="2562239"/>
    <lineage>
        <taxon>Eukaryota</taxon>
        <taxon>Sar</taxon>
        <taxon>Alveolata</taxon>
        <taxon>Dinophyceae</taxon>
        <taxon>Suessiales</taxon>
        <taxon>Symbiodiniaceae</taxon>
        <taxon>Effrenium</taxon>
    </lineage>
</organism>
<keyword evidence="1" id="KW-0732">Signal</keyword>
<accession>A0AA36NKA9</accession>
<feature type="domain" description="Glycosyltransferase 61 catalytic" evidence="2">
    <location>
        <begin position="141"/>
        <end position="318"/>
    </location>
</feature>
<evidence type="ECO:0000313" key="3">
    <source>
        <dbReference type="EMBL" id="CAJ1410632.1"/>
    </source>
</evidence>
<evidence type="ECO:0000313" key="4">
    <source>
        <dbReference type="Proteomes" id="UP001178507"/>
    </source>
</evidence>
<dbReference type="EMBL" id="CAUJNA010003829">
    <property type="protein sequence ID" value="CAJ1410632.1"/>
    <property type="molecule type" value="Genomic_DNA"/>
</dbReference>
<comment type="caution">
    <text evidence="3">The sequence shown here is derived from an EMBL/GenBank/DDBJ whole genome shotgun (WGS) entry which is preliminary data.</text>
</comment>
<feature type="signal peptide" evidence="1">
    <location>
        <begin position="1"/>
        <end position="25"/>
    </location>
</feature>
<gene>
    <name evidence="3" type="ORF">EVOR1521_LOCUS31416</name>
</gene>